<dbReference type="InterPro" id="IPR007159">
    <property type="entry name" value="SpoVT-AbrB_dom"/>
</dbReference>
<evidence type="ECO:0000313" key="2">
    <source>
        <dbReference type="EMBL" id="VAX19751.1"/>
    </source>
</evidence>
<evidence type="ECO:0000259" key="1">
    <source>
        <dbReference type="SMART" id="SM00966"/>
    </source>
</evidence>
<sequence>MKVAITRIGNSRGIRIPKPILEQAHITDEVDLTVEHDRIVLRSVMSLRHGWSEQFQKMNERGDDLLLEPDSCPSEWEKEEWEW</sequence>
<dbReference type="AlphaFoldDB" id="A0A3B1BZ45"/>
<accession>A0A3B1BZ45</accession>
<dbReference type="GO" id="GO:0003677">
    <property type="term" value="F:DNA binding"/>
    <property type="evidence" value="ECO:0007669"/>
    <property type="project" value="InterPro"/>
</dbReference>
<dbReference type="SUPFAM" id="SSF89447">
    <property type="entry name" value="AbrB/MazE/MraZ-like"/>
    <property type="match status" value="1"/>
</dbReference>
<reference evidence="2" key="1">
    <citation type="submission" date="2018-06" db="EMBL/GenBank/DDBJ databases">
        <authorList>
            <person name="Zhirakovskaya E."/>
        </authorList>
    </citation>
    <scope>NUCLEOTIDE SEQUENCE</scope>
</reference>
<dbReference type="InterPro" id="IPR037914">
    <property type="entry name" value="SpoVT-AbrB_sf"/>
</dbReference>
<feature type="domain" description="SpoVT-AbrB" evidence="1">
    <location>
        <begin position="6"/>
        <end position="49"/>
    </location>
</feature>
<organism evidence="2">
    <name type="scientific">hydrothermal vent metagenome</name>
    <dbReference type="NCBI Taxonomy" id="652676"/>
    <lineage>
        <taxon>unclassified sequences</taxon>
        <taxon>metagenomes</taxon>
        <taxon>ecological metagenomes</taxon>
    </lineage>
</organism>
<dbReference type="Pfam" id="PF04014">
    <property type="entry name" value="MazE_antitoxin"/>
    <property type="match status" value="1"/>
</dbReference>
<protein>
    <recommendedName>
        <fullName evidence="1">SpoVT-AbrB domain-containing protein</fullName>
    </recommendedName>
</protein>
<name>A0A3B1BZ45_9ZZZZ</name>
<gene>
    <name evidence="2" type="ORF">MNBD_NITROSPINAE03-1780</name>
</gene>
<dbReference type="Gene3D" id="2.10.260.10">
    <property type="match status" value="1"/>
</dbReference>
<dbReference type="SMART" id="SM00966">
    <property type="entry name" value="SpoVT_AbrB"/>
    <property type="match status" value="1"/>
</dbReference>
<proteinExistence type="predicted"/>
<dbReference type="EMBL" id="UOGB01000157">
    <property type="protein sequence ID" value="VAX19751.1"/>
    <property type="molecule type" value="Genomic_DNA"/>
</dbReference>